<organism evidence="1 2">
    <name type="scientific">Multifurca ochricompacta</name>
    <dbReference type="NCBI Taxonomy" id="376703"/>
    <lineage>
        <taxon>Eukaryota</taxon>
        <taxon>Fungi</taxon>
        <taxon>Dikarya</taxon>
        <taxon>Basidiomycota</taxon>
        <taxon>Agaricomycotina</taxon>
        <taxon>Agaricomycetes</taxon>
        <taxon>Russulales</taxon>
        <taxon>Russulaceae</taxon>
        <taxon>Multifurca</taxon>
    </lineage>
</organism>
<name>A0AAD4QRP0_9AGAM</name>
<evidence type="ECO:0000313" key="2">
    <source>
        <dbReference type="Proteomes" id="UP001203297"/>
    </source>
</evidence>
<gene>
    <name evidence="1" type="ORF">B0F90DRAFT_1696845</name>
</gene>
<protein>
    <submittedName>
        <fullName evidence="1">Uncharacterized protein</fullName>
    </submittedName>
</protein>
<reference evidence="1" key="1">
    <citation type="journal article" date="2022" name="New Phytol.">
        <title>Evolutionary transition to the ectomycorrhizal habit in the genomes of a hyperdiverse lineage of mushroom-forming fungi.</title>
        <authorList>
            <person name="Looney B."/>
            <person name="Miyauchi S."/>
            <person name="Morin E."/>
            <person name="Drula E."/>
            <person name="Courty P.E."/>
            <person name="Kohler A."/>
            <person name="Kuo A."/>
            <person name="LaButti K."/>
            <person name="Pangilinan J."/>
            <person name="Lipzen A."/>
            <person name="Riley R."/>
            <person name="Andreopoulos W."/>
            <person name="He G."/>
            <person name="Johnson J."/>
            <person name="Nolan M."/>
            <person name="Tritt A."/>
            <person name="Barry K.W."/>
            <person name="Grigoriev I.V."/>
            <person name="Nagy L.G."/>
            <person name="Hibbett D."/>
            <person name="Henrissat B."/>
            <person name="Matheny P.B."/>
            <person name="Labbe J."/>
            <person name="Martin F.M."/>
        </authorList>
    </citation>
    <scope>NUCLEOTIDE SEQUENCE</scope>
    <source>
        <strain evidence="1">BPL690</strain>
    </source>
</reference>
<evidence type="ECO:0000313" key="1">
    <source>
        <dbReference type="EMBL" id="KAI0306181.1"/>
    </source>
</evidence>
<keyword evidence="2" id="KW-1185">Reference proteome</keyword>
<accession>A0AAD4QRP0</accession>
<dbReference type="AlphaFoldDB" id="A0AAD4QRP0"/>
<dbReference type="Proteomes" id="UP001203297">
    <property type="component" value="Unassembled WGS sequence"/>
</dbReference>
<sequence>MDRRRENDLAQITQLLPVHNNYCCEHERRVETTMCKTSRWCVIEEWRGEESLCVGEER</sequence>
<proteinExistence type="predicted"/>
<comment type="caution">
    <text evidence="1">The sequence shown here is derived from an EMBL/GenBank/DDBJ whole genome shotgun (WGS) entry which is preliminary data.</text>
</comment>
<dbReference type="EMBL" id="WTXG01000004">
    <property type="protein sequence ID" value="KAI0306181.1"/>
    <property type="molecule type" value="Genomic_DNA"/>
</dbReference>